<dbReference type="EMBL" id="LRBP01000007">
    <property type="protein sequence ID" value="OII74959.1"/>
    <property type="molecule type" value="Genomic_DNA"/>
</dbReference>
<dbReference type="GeneID" id="39977675"/>
<evidence type="ECO:0000313" key="2">
    <source>
        <dbReference type="Proteomes" id="UP000186176"/>
    </source>
</evidence>
<keyword evidence="2" id="KW-1185">Reference proteome</keyword>
<reference evidence="1 2" key="1">
    <citation type="submission" date="2016-10" db="EMBL/GenBank/DDBJ databases">
        <title>Reductive evolution of mitochondrial metabolism and differential evolution of invasion-related proteins in Cryptosporidium.</title>
        <authorList>
            <person name="Liu S."/>
            <person name="Roellig D.M."/>
            <person name="Guo Y."/>
            <person name="Li N."/>
            <person name="Frace M.A."/>
            <person name="Tang K."/>
            <person name="Zhang L."/>
            <person name="Feng Y."/>
            <person name="Xiao L."/>
        </authorList>
    </citation>
    <scope>NUCLEOTIDE SEQUENCE [LARGE SCALE GENOMIC DNA]</scope>
    <source>
        <strain evidence="1">39726</strain>
    </source>
</reference>
<comment type="caution">
    <text evidence="1">The sequence shown here is derived from an EMBL/GenBank/DDBJ whole genome shotgun (WGS) entry which is preliminary data.</text>
</comment>
<protein>
    <submittedName>
        <fullName evidence="1">Uncharacterized protein</fullName>
    </submittedName>
</protein>
<dbReference type="Proteomes" id="UP000186176">
    <property type="component" value="Unassembled WGS sequence"/>
</dbReference>
<dbReference type="OrthoDB" id="342462at2759"/>
<gene>
    <name evidence="1" type="ORF">cubi_00884</name>
</gene>
<accession>A0A1J4MLN5</accession>
<organism evidence="1 2">
    <name type="scientific">Cryptosporidium ubiquitum</name>
    <dbReference type="NCBI Taxonomy" id="857276"/>
    <lineage>
        <taxon>Eukaryota</taxon>
        <taxon>Sar</taxon>
        <taxon>Alveolata</taxon>
        <taxon>Apicomplexa</taxon>
        <taxon>Conoidasida</taxon>
        <taxon>Coccidia</taxon>
        <taxon>Eucoccidiorida</taxon>
        <taxon>Eimeriorina</taxon>
        <taxon>Cryptosporidiidae</taxon>
        <taxon>Cryptosporidium</taxon>
    </lineage>
</organism>
<name>A0A1J4MLN5_9CRYT</name>
<proteinExistence type="predicted"/>
<evidence type="ECO:0000313" key="1">
    <source>
        <dbReference type="EMBL" id="OII74959.1"/>
    </source>
</evidence>
<sequence length="4120" mass="464138">MFVIKWACNVFLIIFGAIFLKTYALKEFEAFQLGRVEPQKLKINSKTTSLNEDGSLGVYSFNNLKNETVITSILFPDYAVLFDQGRRQFCSGKYSADSHIYTAGNEITFFLNYWTDQYTDRYWVLESDQGVICMLPYSLETNFTKVFTHVDSDFQFELAPTYEPNNTNSIIKQSPLFQYSQSCTLGLFQGCFSSEFVLSLPDSSFTSGLEFIVRGMSLFRTSKGIFSELVFYDKTASNGKILHILINPNMIGIHLEKAGTQVWGELNNQIEIGNMKFIYDFRVIFKEKWVYVVSQEGQTLVSSELPQDFSTVGKIVSSPRSVSDPILIQVLQASTLVISKDFIQKEAFCILSTAPLTTQIQDILGFYPEILYTESYHLDVTLIFQSPESIQDEDLLLAISFDEILIDPYNLQIQKTEYLIYPKLRIGIFKGYISLEDMQTRTIITGSYPAQTQSKINIQLQPLKSDNKLRILYQIDQLAWFMLAEVSVDPERPFNKIKFEKNPKHLEILTHAFTTGAKASSIVSNYTDSTSFISPKVGNLCKLLPLSYCKSQDVSFIIKEQTKADQTIQTESLMSINNITIQIPNFPSSNDDLMYKWKLLSNDTPVYEISIFQASISIVNLITYETVAGPPMSIISQYSENIGVSIIFQANDIFIVDSETNNIIASIPESKNLNINKIQASSDNRISVNYYSSYAFTPGPKTTSTQSSILNVLFECHFFNQCDIGNYVCKGSSARQLCKDPGIMKLWYNGPLISTDTSLNLGVFPNSLSVFTIGSQNNNLFIINVFESYISLNDLFSGKSCYNQLPNKTVLTQSSNVKFGIILSNGKKVDLVFFSDNNTPYLLCSLNIDGRIISDFYFFESNGQGLSSTIGDITMNTEQDDLSSSLTIVPLPTNHTYSILTPYISSDQLDLELSYELKANMGVHFEIELDPNSVSPLVVGISILNKYQDIHTQLYISGGSNPSVLLGSNIPGVGILTNHSSIPDECTSIKDSLISGGNIQFTIGVDVEIFIKENLGIKEEIKIPYLYVILCNQSLAKVPMGGFNIYKLLISNRSVLSTSTTLINGFYANRSSSKIRDLSVVPISTEDSLSDYKENCEISQNTKVTSYCLSSSLTIEDSSGLMENYELTVYLAIQDFPEFKYGNSTYYNGISYQVGGMSSFVVLFNETHLGVLNLIEKREIWNLYGNDALMSVSSWISISVNRISGFIHFTLNDQIFASFPDYPSQHVSIQGISLLQPGSWSVFQGVKQDSIYESNRYPFMYHGFIECSFEDDCQVTNEQTCVGNSFSGLCPYPSPDGIAWLFNSFAEVATDVNNGTFGRSFEIPDLVHAYKLNDGFFDIFAFYFFKDYAAIQYLLDGTVCRNSYGLGNTSSSLDIIPSNFQWGFYLGNATINLLTDLGGSGIKEICSLNIPKNTDLRLNVVYPVGHFLGIIEATKKNKANLTISEVPPEQETDANPCMLEMFKRCKINDQVQLSPNDTYFKYNYVFEFSFVYDESKEYNINFKGITPNSSLNPTSSKKEDLINLSILGKSLQLSNSQSDVSMADILLENAVSGTTVFSLFAYLSPKEDHFILVSSLDLETENTNSRLRNLAQGYKGVLVSLNGKISEITTDQISISNPTVYLNNWLIEADSLKPSSKHLTCMLDEINPNTWCVGLNATYNQFGSESKLIWFNFTFSNDIQGDSSTFEYYDSYIIKKENNTELIEINFGRKEFQVKDLVSNTLAVSFYPNKTVVAPGMNYRMGIGVLEETPDQIYFCDVFSHLLLNIPFNSSEISGTNYIVNNRKEIFSYFMLDSKPLSINETLVQGYKSCSFESKCGLETLTCTSQVLEYPCPRSTPGLYWLISSKILDTNLSSGDWGKEFVFDNLLGSYIILGDPNIKFIIHFFRNKIVFLDPNYNLSCSGPYISNKPAPQGGNANWSIGFDSNDMVFLGFFDQINQKHYTICGFKNFGKDIPFVSILPVGSTPAVSVFRQFGSGFPTGGFESTSSLQNNYGFYHPEFNTTSQEYIPSAPYGMNLPFLPVGVPAIDSQGLETPPGFFFNKTTSQYEPLGSSEDPNSLRPPIPFQLTEGIDECELEIYSFCNSTNVSLLSSMNNLEERDWSLFVMVSTGIPTYPQDSKPDFNFQFKFKDEQDQIKFTINISNSSIVIFGSDSSQIAIAVSPQCGPYCSTYPKGYFTFWLQKKSTENKFSLSVDYNRLLLVEFESDNRNFTKVESIGDSVHNPVPTKTYVLWNLLDMSDSPKEIATTTTTTTKIPWDKDIKDECHLELNQPCRGNDAILDKPLNNGDIIWINTLLGKSSNPIQLDGNDYWFNYNFKKNDSNSVISLLFNETSVAIYLYNSQETLSSRYTNQHLLYEGMDITIGLAFNRFGLFLLNKDFNALIHDPSIKTLDYNQITQENVPDHISNFLLKDKFTYPKNILFRGYETCSLYEDCKTSSKSCESQAMVEMCNPIQPGTEISVQTNISETNVNNGTWGTPLIQSDLFNIFHLGNGDKDMYTIYLYKDRIVLEDMVNYISCGGPYPNGKTLDLGSTLEWSIGLDSKKYLFLNVLNVLNDTNSNMLTVCSMSLIEGIHSLDFISPSGFNPSNSIFIQKIGSFKQGGYESTSKGDIGYYFPIYDVSKDEYLPDIVYGDSFSYYPPGIHPAPITDDNLNNPPGYHYNTTTGQFEKDENNLNSDLENPSRPTHIVNGIPQCELSLFTTCNASSIKIIPEDIVFKEFWTLFVISSTGIPPKVSESNPFNYKYEFINTENGKEELVLSLIISNETVTFRNEKNNTENIVGSPQCGPYCSTYPKGFFAFWLTYDSITNKYIVSIENNSKKLVEIDSGGVEFHQVRPCQACQGVPESEMYSIWKLFGSKTQPTEVSTTTTTTTKAPWQDQIVENCIVSQGSDPCRGTNVEVLPEIQEGDILWINTTLEISDPKIRVNNKLYWQGIQFKKNNQNVFSLLFDEMFLLVHIENAENEYYSPYTNYTLSYSGREILIGVARSKYGYFILNQNLGSLITLNSNGIDLSFNQAFPLSSHDIVSNFELENGFLLPINYLFIGYETCSLNEDCILETTSCVSQVLKGLCPNPNSNRVWIIETEISETNINNGTWSESLVLDGLMNTYFLSTSSEILYNVLLFDNRIVIEDVDNNITCSGAYPDAVQITYGKKFIWSFGFNENSKMIYFNSATQDNPSQFRTICSMPYTGKRSQISTVYPLGYAPSKAIFTQKKNGLPEGGFQTTSIPNNGFYFPDQNNDTGVFQPENKYGQYYPEFPLGLKPAPTNGDNTNTPENYHYNSTTGQFEKNPDHPDPNELNPFQPTHIVDGISECDLYLFSTCNGTSAKIIPPDTIFKKKWTLFVILATGIPKYPDQSNNVAFNYKYNFVKYQDNTSTGGVNTQEVVLSLSFNNDTITFKNEKTNIENMVGSPQCGPYCSTYPNGFFTFWLTYDIDTNKYVISIDSNSKKLIEIEAEMTQDLAFNKIVPEIDTNTGGDISKTYSVWQLTKMKKIPDSTAVTTTTTTTTTTSTTSTTTEIPWYDSELDECPIIINKPCRGINGVLDTPFVHGNLLWINGTLGNEIEGRLLLDSKNLMGYDIMNDNQNVMTLLLNETFIGVYDLTKDQEYYSYYTNESLAYNGMEFKIGIGWSKLGLFILNEYSSSLIEIQTHSDYTFNKVRARGPIMYKYVDYVLLDNFLYPNGLLYLGYETCSFNGECKVKSLECSSQVLTGLCLKKSPGISWKMETILAQTNVNNGTWGDFYSLNSLINIYTLNNGIEDILVVYFFDNRVAIQDLVNSNACSGPYPNNSQVNVGDLIIWSIGIDYDMNLYLNIIDNNEKKNYTVCYIKNSNQFGGFKYLSPLGYKPNYSRFIQELSPQFQDGGYESTSTPDNGYYFPEKDQNSGKYNPNDKYGESYPFFPPGVHPAPINGDNTNTPENYHYNSTTGQFEKNPDHPDPNELNPFQPNHIVDGISECNLYLFSTCNGTSAKIMPDGTVFKQGWTLFVMISTGVPMNDNINNYNYKYEFMSTNDDGSDIVVLSLEYSNQTVTFRNNLNNTENVVGSPQCGPYCSTYPKGYFAFWLTYESTYNYFIVSVNNNNNYLTSISADGISKMFNKIVPKGNDVGNTFNIWYLNSQSRTPYFY</sequence>
<dbReference type="RefSeq" id="XP_028876093.1">
    <property type="nucleotide sequence ID" value="XM_029017896.1"/>
</dbReference>
<dbReference type="VEuPathDB" id="CryptoDB:cubi_00884"/>